<evidence type="ECO:0000313" key="2">
    <source>
        <dbReference type="Proteomes" id="UP001595075"/>
    </source>
</evidence>
<evidence type="ECO:0000313" key="1">
    <source>
        <dbReference type="EMBL" id="KAL2069358.1"/>
    </source>
</evidence>
<accession>A0ABR4CHH5</accession>
<dbReference type="EMBL" id="JAZHXI010000008">
    <property type="protein sequence ID" value="KAL2069358.1"/>
    <property type="molecule type" value="Genomic_DNA"/>
</dbReference>
<sequence>MPPPKQEPLAVSKIDRSILKSRVISAVMKYQKELNLVQSVLRPKGFIKADQSSTPGRWTSATTACPNSDYVPLQTILDDFEVGPTSAQKHRLQLLIIKHTKVYTFDRGPHSGPGGLNILPKAFTEGQSTYAAESLKIRLEGIAAELRSAMVPKALTPICVYMIEMSSTFDTISPSDFLLREERIEQVWEPTLAQNEWILQWFLTVTIGDFINLNFAFSPLPLTVTTRNPAEQHRLTDIKTKFMNSNRIRFLNLVDAIYLHFWDHEVASDAPDHWRSGCNAPSAVSKAVSYFKSKWKSVHEIACAPPYDIELKEWPTHNGTVSNSKLVGGALWNSYHSS</sequence>
<organism evidence="1 2">
    <name type="scientific">Oculimacula yallundae</name>
    <dbReference type="NCBI Taxonomy" id="86028"/>
    <lineage>
        <taxon>Eukaryota</taxon>
        <taxon>Fungi</taxon>
        <taxon>Dikarya</taxon>
        <taxon>Ascomycota</taxon>
        <taxon>Pezizomycotina</taxon>
        <taxon>Leotiomycetes</taxon>
        <taxon>Helotiales</taxon>
        <taxon>Ploettnerulaceae</taxon>
        <taxon>Oculimacula</taxon>
    </lineage>
</organism>
<protein>
    <submittedName>
        <fullName evidence="1">Uncharacterized protein</fullName>
    </submittedName>
</protein>
<gene>
    <name evidence="1" type="ORF">VTL71DRAFT_15696</name>
</gene>
<keyword evidence="2" id="KW-1185">Reference proteome</keyword>
<comment type="caution">
    <text evidence="1">The sequence shown here is derived from an EMBL/GenBank/DDBJ whole genome shotgun (WGS) entry which is preliminary data.</text>
</comment>
<dbReference type="Proteomes" id="UP001595075">
    <property type="component" value="Unassembled WGS sequence"/>
</dbReference>
<reference evidence="1 2" key="1">
    <citation type="journal article" date="2024" name="Commun. Biol.">
        <title>Comparative genomic analysis of thermophilic fungi reveals convergent evolutionary adaptations and gene losses.</title>
        <authorList>
            <person name="Steindorff A.S."/>
            <person name="Aguilar-Pontes M.V."/>
            <person name="Robinson A.J."/>
            <person name="Andreopoulos B."/>
            <person name="LaButti K."/>
            <person name="Kuo A."/>
            <person name="Mondo S."/>
            <person name="Riley R."/>
            <person name="Otillar R."/>
            <person name="Haridas S."/>
            <person name="Lipzen A."/>
            <person name="Grimwood J."/>
            <person name="Schmutz J."/>
            <person name="Clum A."/>
            <person name="Reid I.D."/>
            <person name="Moisan M.C."/>
            <person name="Butler G."/>
            <person name="Nguyen T.T.M."/>
            <person name="Dewar K."/>
            <person name="Conant G."/>
            <person name="Drula E."/>
            <person name="Henrissat B."/>
            <person name="Hansel C."/>
            <person name="Singer S."/>
            <person name="Hutchinson M.I."/>
            <person name="de Vries R.P."/>
            <person name="Natvig D.O."/>
            <person name="Powell A.J."/>
            <person name="Tsang A."/>
            <person name="Grigoriev I.V."/>
        </authorList>
    </citation>
    <scope>NUCLEOTIDE SEQUENCE [LARGE SCALE GENOMIC DNA]</scope>
    <source>
        <strain evidence="1 2">CBS 494.80</strain>
    </source>
</reference>
<proteinExistence type="predicted"/>
<name>A0ABR4CHH5_9HELO</name>